<gene>
    <name evidence="2" type="primary">LOC127750837</name>
</gene>
<dbReference type="Proteomes" id="UP000504606">
    <property type="component" value="Unplaced"/>
</dbReference>
<dbReference type="KEGG" id="foc:127750837"/>
<keyword evidence="1" id="KW-1185">Reference proteome</keyword>
<name>A0A9C6XSD3_FRAOC</name>
<sequence>MFYEPWFLCCSMRSDEYYVVPRRAIVDREVEDCQSMMDFKGHPLLQDPVGDFLDVLVDLGAEDVHLLSSPGHPGGKTDRTLCRVMYVSCDRAEVKDIFHTCLTLALSSTHPKTDDPKFISRWLKRKDQDDVAKALAKKKGITGWMGQVTHWLRRSEGEVLYYHPDDKEVFEKWLVPTQHTPEKLYYSSPHLKDRSRVRLLKF</sequence>
<dbReference type="GeneID" id="127750837"/>
<organism evidence="1 2">
    <name type="scientific">Frankliniella occidentalis</name>
    <name type="common">Western flower thrips</name>
    <name type="synonym">Euthrips occidentalis</name>
    <dbReference type="NCBI Taxonomy" id="133901"/>
    <lineage>
        <taxon>Eukaryota</taxon>
        <taxon>Metazoa</taxon>
        <taxon>Ecdysozoa</taxon>
        <taxon>Arthropoda</taxon>
        <taxon>Hexapoda</taxon>
        <taxon>Insecta</taxon>
        <taxon>Pterygota</taxon>
        <taxon>Neoptera</taxon>
        <taxon>Paraneoptera</taxon>
        <taxon>Thysanoptera</taxon>
        <taxon>Terebrantia</taxon>
        <taxon>Thripoidea</taxon>
        <taxon>Thripidae</taxon>
        <taxon>Frankliniella</taxon>
    </lineage>
</organism>
<dbReference type="RefSeq" id="XP_052129343.1">
    <property type="nucleotide sequence ID" value="XM_052273383.1"/>
</dbReference>
<reference evidence="2" key="1">
    <citation type="submission" date="2025-08" db="UniProtKB">
        <authorList>
            <consortium name="RefSeq"/>
        </authorList>
    </citation>
    <scope>IDENTIFICATION</scope>
    <source>
        <tissue evidence="2">Whole organism</tissue>
    </source>
</reference>
<dbReference type="AlphaFoldDB" id="A0A9C6XSD3"/>
<accession>A0A9C6XSD3</accession>
<evidence type="ECO:0000313" key="2">
    <source>
        <dbReference type="RefSeq" id="XP_052129343.1"/>
    </source>
</evidence>
<evidence type="ECO:0000313" key="1">
    <source>
        <dbReference type="Proteomes" id="UP000504606"/>
    </source>
</evidence>
<protein>
    <submittedName>
        <fullName evidence="2">Uncharacterized protein LOC127750837</fullName>
    </submittedName>
</protein>
<proteinExistence type="predicted"/>